<evidence type="ECO:0000313" key="1">
    <source>
        <dbReference type="EMBL" id="GCB67465.1"/>
    </source>
</evidence>
<dbReference type="EMBL" id="BFAA01001572">
    <property type="protein sequence ID" value="GCB67465.1"/>
    <property type="molecule type" value="Genomic_DNA"/>
</dbReference>
<reference evidence="1 2" key="1">
    <citation type="journal article" date="2018" name="Nat. Ecol. Evol.">
        <title>Shark genomes provide insights into elasmobranch evolution and the origin of vertebrates.</title>
        <authorList>
            <person name="Hara Y"/>
            <person name="Yamaguchi K"/>
            <person name="Onimaru K"/>
            <person name="Kadota M"/>
            <person name="Koyanagi M"/>
            <person name="Keeley SD"/>
            <person name="Tatsumi K"/>
            <person name="Tanaka K"/>
            <person name="Motone F"/>
            <person name="Kageyama Y"/>
            <person name="Nozu R"/>
            <person name="Adachi N"/>
            <person name="Nishimura O"/>
            <person name="Nakagawa R"/>
            <person name="Tanegashima C"/>
            <person name="Kiyatake I"/>
            <person name="Matsumoto R"/>
            <person name="Murakumo K"/>
            <person name="Nishida K"/>
            <person name="Terakita A"/>
            <person name="Kuratani S"/>
            <person name="Sato K"/>
            <person name="Hyodo S Kuraku.S."/>
        </authorList>
    </citation>
    <scope>NUCLEOTIDE SEQUENCE [LARGE SCALE GENOMIC DNA]</scope>
</reference>
<organism evidence="1 2">
    <name type="scientific">Scyliorhinus torazame</name>
    <name type="common">Cloudy catshark</name>
    <name type="synonym">Catulus torazame</name>
    <dbReference type="NCBI Taxonomy" id="75743"/>
    <lineage>
        <taxon>Eukaryota</taxon>
        <taxon>Metazoa</taxon>
        <taxon>Chordata</taxon>
        <taxon>Craniata</taxon>
        <taxon>Vertebrata</taxon>
        <taxon>Chondrichthyes</taxon>
        <taxon>Elasmobranchii</taxon>
        <taxon>Galeomorphii</taxon>
        <taxon>Galeoidea</taxon>
        <taxon>Carcharhiniformes</taxon>
        <taxon>Scyliorhinidae</taxon>
        <taxon>Scyliorhinus</taxon>
    </lineage>
</organism>
<evidence type="ECO:0000313" key="2">
    <source>
        <dbReference type="Proteomes" id="UP000288216"/>
    </source>
</evidence>
<accession>A0A401P2U1</accession>
<comment type="caution">
    <text evidence="1">The sequence shown here is derived from an EMBL/GenBank/DDBJ whole genome shotgun (WGS) entry which is preliminary data.</text>
</comment>
<keyword evidence="2" id="KW-1185">Reference proteome</keyword>
<dbReference type="AlphaFoldDB" id="A0A401P2U1"/>
<name>A0A401P2U1_SCYTO</name>
<sequence>MGYHLRIWLLTPVTSLANDAEESHIIIKAFFEQDTDLRRMRLRSGVAYLYVQQERLEWRWSSVRLHKIEFQEEKLQITWHLRTWWRRVEVWRKRSIMWTVWLQLYVCLPENPILT</sequence>
<proteinExistence type="predicted"/>
<gene>
    <name evidence="1" type="ORF">scyTo_0005136</name>
</gene>
<protein>
    <submittedName>
        <fullName evidence="1">Uncharacterized protein</fullName>
    </submittedName>
</protein>
<dbReference type="Proteomes" id="UP000288216">
    <property type="component" value="Unassembled WGS sequence"/>
</dbReference>